<dbReference type="Proteomes" id="UP000095287">
    <property type="component" value="Unplaced"/>
</dbReference>
<dbReference type="PANTHER" id="PTHR22684:SF0">
    <property type="entry name" value="RIBOSOME QUALITY CONTROL COMPLEX SUBUNIT TCF25"/>
    <property type="match status" value="1"/>
</dbReference>
<reference evidence="3" key="1">
    <citation type="submission" date="2016-11" db="UniProtKB">
        <authorList>
            <consortium name="WormBaseParasite"/>
        </authorList>
    </citation>
    <scope>IDENTIFICATION</scope>
</reference>
<feature type="compositionally biased region" description="Basic and acidic residues" evidence="1">
    <location>
        <begin position="585"/>
        <end position="605"/>
    </location>
</feature>
<evidence type="ECO:0000256" key="1">
    <source>
        <dbReference type="SAM" id="MobiDB-lite"/>
    </source>
</evidence>
<feature type="compositionally biased region" description="Basic residues" evidence="1">
    <location>
        <begin position="73"/>
        <end position="88"/>
    </location>
</feature>
<dbReference type="AlphaFoldDB" id="A0A1I8AKY5"/>
<keyword evidence="2" id="KW-1185">Reference proteome</keyword>
<dbReference type="PANTHER" id="PTHR22684">
    <property type="entry name" value="NULP1-RELATED"/>
    <property type="match status" value="1"/>
</dbReference>
<accession>A0A1I8AKY5</accession>
<dbReference type="InterPro" id="IPR006994">
    <property type="entry name" value="TCF25/Rqc1"/>
</dbReference>
<feature type="region of interest" description="Disordered" evidence="1">
    <location>
        <begin position="1"/>
        <end position="110"/>
    </location>
</feature>
<dbReference type="Pfam" id="PF04910">
    <property type="entry name" value="Tcf25"/>
    <property type="match status" value="1"/>
</dbReference>
<feature type="compositionally biased region" description="Acidic residues" evidence="1">
    <location>
        <begin position="17"/>
        <end position="29"/>
    </location>
</feature>
<proteinExistence type="predicted"/>
<feature type="compositionally biased region" description="Acidic residues" evidence="1">
    <location>
        <begin position="93"/>
        <end position="106"/>
    </location>
</feature>
<protein>
    <submittedName>
        <fullName evidence="3">Transcription factor 25</fullName>
    </submittedName>
</protein>
<evidence type="ECO:0000313" key="2">
    <source>
        <dbReference type="Proteomes" id="UP000095287"/>
    </source>
</evidence>
<evidence type="ECO:0000313" key="3">
    <source>
        <dbReference type="WBParaSite" id="L893_g7027.t1"/>
    </source>
</evidence>
<dbReference type="GO" id="GO:1990112">
    <property type="term" value="C:RQC complex"/>
    <property type="evidence" value="ECO:0007669"/>
    <property type="project" value="TreeGrafter"/>
</dbReference>
<dbReference type="WBParaSite" id="L893_g7027.t1">
    <property type="protein sequence ID" value="L893_g7027.t1"/>
    <property type="gene ID" value="L893_g7027"/>
</dbReference>
<feature type="compositionally biased region" description="Acidic residues" evidence="1">
    <location>
        <begin position="46"/>
        <end position="57"/>
    </location>
</feature>
<organism evidence="2 3">
    <name type="scientific">Steinernema glaseri</name>
    <dbReference type="NCBI Taxonomy" id="37863"/>
    <lineage>
        <taxon>Eukaryota</taxon>
        <taxon>Metazoa</taxon>
        <taxon>Ecdysozoa</taxon>
        <taxon>Nematoda</taxon>
        <taxon>Chromadorea</taxon>
        <taxon>Rhabditida</taxon>
        <taxon>Tylenchina</taxon>
        <taxon>Panagrolaimomorpha</taxon>
        <taxon>Strongyloidoidea</taxon>
        <taxon>Steinernematidae</taxon>
        <taxon>Steinernema</taxon>
    </lineage>
</organism>
<feature type="region of interest" description="Disordered" evidence="1">
    <location>
        <begin position="580"/>
        <end position="605"/>
    </location>
</feature>
<name>A0A1I8AKY5_9BILA</name>
<sequence length="605" mass="69185">MSSKHLRMKLLEKEENGNEVEESSGEEEEQQTRKAPINRFAALGLMEDDDDEEEEEKPSEVNPAPVSSAATEKKRKKNKNRKNKKKTNKKNDEDEERAPEGDDETETLSAADAKERAKLYARYLAVDAQGVNAENEMKRLLGKAFGAASGGNNSKRRNATFVPGRIVKAKPNWPPLVAGLGTEVVREENGTTWFKFVHNNNYRELQQLFWAGEKSYDHSLIQMILQQNPFHLDSLLITANMMRVQEDVQVARDLIERGVYACDMSTNAPFFIFDPNHRLDYHQRENRAFFLLLHRLMRNAGDRRCFYTALQLCKLILLKDPDGDELATLLEIDTWALKAKEYWYVIDLFDNFTHKRMDLLPNFLYSVALAYFRLGEGYEQKASEALQRALLSFPTVLTQLLDKMGIQPDKSIDNNTEMNAFAHDKMTPGFKMLSDIYVHHSHELWKEPEVLAWLEAESTKIVPRFSKELKKEFREKKELMSRRFLGIPFNIMRHAVIYEITTSGDRIITDPVPPLPEKSLEDYPMILVAEEPQHIDDGFIAGFLNSLLPGYDGTESLSDQVNAIVARLGDAVNSFIPTRGAATEEQGREPDGNPERDEHQGGRDN</sequence>